<keyword evidence="2" id="KW-0812">Transmembrane</keyword>
<dbReference type="Proteomes" id="UP000027265">
    <property type="component" value="Unassembled WGS sequence"/>
</dbReference>
<feature type="transmembrane region" description="Helical" evidence="2">
    <location>
        <begin position="230"/>
        <end position="254"/>
    </location>
</feature>
<feature type="transmembrane region" description="Helical" evidence="2">
    <location>
        <begin position="136"/>
        <end position="155"/>
    </location>
</feature>
<evidence type="ECO:0000313" key="3">
    <source>
        <dbReference type="EMBL" id="KDQ52177.1"/>
    </source>
</evidence>
<evidence type="ECO:0000256" key="2">
    <source>
        <dbReference type="SAM" id="Phobius"/>
    </source>
</evidence>
<dbReference type="InParanoid" id="A0A067PM38"/>
<dbReference type="AlphaFoldDB" id="A0A067PM38"/>
<organism evidence="3 4">
    <name type="scientific">Jaapia argillacea MUCL 33604</name>
    <dbReference type="NCBI Taxonomy" id="933084"/>
    <lineage>
        <taxon>Eukaryota</taxon>
        <taxon>Fungi</taxon>
        <taxon>Dikarya</taxon>
        <taxon>Basidiomycota</taxon>
        <taxon>Agaricomycotina</taxon>
        <taxon>Agaricomycetes</taxon>
        <taxon>Agaricomycetidae</taxon>
        <taxon>Jaapiales</taxon>
        <taxon>Jaapiaceae</taxon>
        <taxon>Jaapia</taxon>
    </lineage>
</organism>
<name>A0A067PM38_9AGAM</name>
<feature type="transmembrane region" description="Helical" evidence="2">
    <location>
        <begin position="46"/>
        <end position="68"/>
    </location>
</feature>
<accession>A0A067PM38</accession>
<dbReference type="EMBL" id="KL197742">
    <property type="protein sequence ID" value="KDQ52177.1"/>
    <property type="molecule type" value="Genomic_DNA"/>
</dbReference>
<keyword evidence="4" id="KW-1185">Reference proteome</keyword>
<feature type="transmembrane region" description="Helical" evidence="2">
    <location>
        <begin position="191"/>
        <end position="210"/>
    </location>
</feature>
<reference evidence="4" key="1">
    <citation type="journal article" date="2014" name="Proc. Natl. Acad. Sci. U.S.A.">
        <title>Extensive sampling of basidiomycete genomes demonstrates inadequacy of the white-rot/brown-rot paradigm for wood decay fungi.</title>
        <authorList>
            <person name="Riley R."/>
            <person name="Salamov A.A."/>
            <person name="Brown D.W."/>
            <person name="Nagy L.G."/>
            <person name="Floudas D."/>
            <person name="Held B.W."/>
            <person name="Levasseur A."/>
            <person name="Lombard V."/>
            <person name="Morin E."/>
            <person name="Otillar R."/>
            <person name="Lindquist E.A."/>
            <person name="Sun H."/>
            <person name="LaButti K.M."/>
            <person name="Schmutz J."/>
            <person name="Jabbour D."/>
            <person name="Luo H."/>
            <person name="Baker S.E."/>
            <person name="Pisabarro A.G."/>
            <person name="Walton J.D."/>
            <person name="Blanchette R.A."/>
            <person name="Henrissat B."/>
            <person name="Martin F."/>
            <person name="Cullen D."/>
            <person name="Hibbett D.S."/>
            <person name="Grigoriev I.V."/>
        </authorList>
    </citation>
    <scope>NUCLEOTIDE SEQUENCE [LARGE SCALE GENOMIC DNA]</scope>
    <source>
        <strain evidence="4">MUCL 33604</strain>
    </source>
</reference>
<dbReference type="OrthoDB" id="3226582at2759"/>
<feature type="region of interest" description="Disordered" evidence="1">
    <location>
        <begin position="317"/>
        <end position="349"/>
    </location>
</feature>
<gene>
    <name evidence="3" type="ORF">JAAARDRAFT_40527</name>
</gene>
<protein>
    <submittedName>
        <fullName evidence="3">Uncharacterized protein</fullName>
    </submittedName>
</protein>
<dbReference type="HOGENOM" id="CLU_044614_2_1_1"/>
<proteinExistence type="predicted"/>
<feature type="transmembrane region" description="Helical" evidence="2">
    <location>
        <begin position="260"/>
        <end position="283"/>
    </location>
</feature>
<feature type="transmembrane region" description="Helical" evidence="2">
    <location>
        <begin position="105"/>
        <end position="124"/>
    </location>
</feature>
<keyword evidence="2" id="KW-1133">Transmembrane helix</keyword>
<evidence type="ECO:0000313" key="4">
    <source>
        <dbReference type="Proteomes" id="UP000027265"/>
    </source>
</evidence>
<feature type="compositionally biased region" description="Basic and acidic residues" evidence="1">
    <location>
        <begin position="319"/>
        <end position="341"/>
    </location>
</feature>
<evidence type="ECO:0000256" key="1">
    <source>
        <dbReference type="SAM" id="MobiDB-lite"/>
    </source>
</evidence>
<sequence length="349" mass="38574">MCGESFYMNMLASRWAEAVLFGFYAVLFSGCVYVHMSKRADKRLLWTAILIFALASTQAILDFVMVLLAPDFVANTECIDGACVSCFGADPERLQQVNIFSRLQLVSQTVFVINQLVADGLMTYRAYIIWNRNYKVALTPIFLMFVAAACGFAQIDFNAKMYFIRLEAPATDTVPPPNWFHFSTESTRFDYSFFGISLGTNVFITGLIAYRVWCSSRQPRTDKNKKSDSLYHLILTVIVESGVIYTACLAFCFIPTDDAGIAAAAVGQIVGIVPTVILTRVALRKSVENGGSAVANVVHTVSGAIASHAIEFHTPTLHSDQETSVRGRGQLSEKEEREEKSVASLREIS</sequence>
<keyword evidence="2" id="KW-0472">Membrane</keyword>
<feature type="transmembrane region" description="Helical" evidence="2">
    <location>
        <begin position="15"/>
        <end position="34"/>
    </location>
</feature>